<gene>
    <name evidence="2" type="ORF">HMPREF9087_1095</name>
</gene>
<dbReference type="GO" id="GO:0010181">
    <property type="term" value="F:FMN binding"/>
    <property type="evidence" value="ECO:0007669"/>
    <property type="project" value="TreeGrafter"/>
</dbReference>
<dbReference type="Proteomes" id="UP000004835">
    <property type="component" value="Unassembled WGS sequence"/>
</dbReference>
<dbReference type="SUPFAM" id="SSF52218">
    <property type="entry name" value="Flavoproteins"/>
    <property type="match status" value="1"/>
</dbReference>
<protein>
    <recommendedName>
        <fullName evidence="1">Flavodoxin domain-containing protein</fullName>
    </recommendedName>
</protein>
<evidence type="ECO:0000313" key="2">
    <source>
        <dbReference type="EMBL" id="EGC70361.1"/>
    </source>
</evidence>
<comment type="caution">
    <text evidence="2">The sequence shown here is derived from an EMBL/GenBank/DDBJ whole genome shotgun (WGS) entry which is preliminary data.</text>
</comment>
<dbReference type="GO" id="GO:0006783">
    <property type="term" value="P:heme biosynthetic process"/>
    <property type="evidence" value="ECO:0007669"/>
    <property type="project" value="TreeGrafter"/>
</dbReference>
<dbReference type="EMBL" id="AEWT01000009">
    <property type="protein sequence ID" value="EGC70361.1"/>
    <property type="molecule type" value="Genomic_DNA"/>
</dbReference>
<sequence>MAQKVGRSPNCREEFLMKNGIIVYQSKYGAVKKYVHWLQEATGFPCLETPKAKIAEVMDYDTIIFCGGIYASGIAGLSFLKKNSNQLKGKEILIFCAGASVPEKVVVKKLREQNLTGPLKDIPFFYGRGQWQESKMNFFDRTLVKMLRKAAAKKEPHTYDPQTKVLMEANGQDCDWTDKKYLVPLVDYLEQELY</sequence>
<dbReference type="AlphaFoldDB" id="F0EI53"/>
<dbReference type="PANTHER" id="PTHR38030">
    <property type="entry name" value="PROTOPORPHYRINOGEN IX DEHYDROGENASE [MENAQUINONE]"/>
    <property type="match status" value="1"/>
</dbReference>
<dbReference type="InterPro" id="IPR029039">
    <property type="entry name" value="Flavoprotein-like_sf"/>
</dbReference>
<dbReference type="Pfam" id="PF12724">
    <property type="entry name" value="Flavodoxin_5"/>
    <property type="match status" value="1"/>
</dbReference>
<organism evidence="2 3">
    <name type="scientific">Enterococcus casseliflavus ATCC 12755</name>
    <dbReference type="NCBI Taxonomy" id="888066"/>
    <lineage>
        <taxon>Bacteria</taxon>
        <taxon>Bacillati</taxon>
        <taxon>Bacillota</taxon>
        <taxon>Bacilli</taxon>
        <taxon>Lactobacillales</taxon>
        <taxon>Enterococcaceae</taxon>
        <taxon>Enterococcus</taxon>
    </lineage>
</organism>
<accession>F0EI53</accession>
<dbReference type="InterPro" id="IPR052200">
    <property type="entry name" value="Protoporphyrinogen_IX_DH"/>
</dbReference>
<name>F0EI53_ENTCA</name>
<dbReference type="Gene3D" id="3.40.50.360">
    <property type="match status" value="1"/>
</dbReference>
<evidence type="ECO:0000313" key="3">
    <source>
        <dbReference type="Proteomes" id="UP000004835"/>
    </source>
</evidence>
<evidence type="ECO:0000259" key="1">
    <source>
        <dbReference type="Pfam" id="PF12724"/>
    </source>
</evidence>
<proteinExistence type="predicted"/>
<dbReference type="InterPro" id="IPR026816">
    <property type="entry name" value="Flavodoxin_dom"/>
</dbReference>
<feature type="domain" description="Flavodoxin" evidence="1">
    <location>
        <begin position="21"/>
        <end position="154"/>
    </location>
</feature>
<dbReference type="HOGENOM" id="CLU_108839_0_0_9"/>
<dbReference type="PANTHER" id="PTHR38030:SF2">
    <property type="entry name" value="PROTOPORPHYRINOGEN IX DEHYDROGENASE [QUINONE]"/>
    <property type="match status" value="1"/>
</dbReference>
<dbReference type="GO" id="GO:0070819">
    <property type="term" value="F:menaquinone-dependent protoporphyrinogen oxidase activity"/>
    <property type="evidence" value="ECO:0007669"/>
    <property type="project" value="TreeGrafter"/>
</dbReference>
<reference evidence="2 3" key="1">
    <citation type="submission" date="2011-01" db="EMBL/GenBank/DDBJ databases">
        <authorList>
            <person name="Muzny D."/>
            <person name="Qin X."/>
            <person name="Deng J."/>
            <person name="Jiang H."/>
            <person name="Liu Y."/>
            <person name="Qu J."/>
            <person name="Song X.-Z."/>
            <person name="Zhang L."/>
            <person name="Thornton R."/>
            <person name="Coyle M."/>
            <person name="Francisco L."/>
            <person name="Jackson L."/>
            <person name="Javaid M."/>
            <person name="Korchina V."/>
            <person name="Kovar C."/>
            <person name="Mata R."/>
            <person name="Mathew T."/>
            <person name="Ngo R."/>
            <person name="Nguyen L."/>
            <person name="Nguyen N."/>
            <person name="Okwuonu G."/>
            <person name="Ongeri F."/>
            <person name="Pham C."/>
            <person name="Simmons D."/>
            <person name="Wilczek-Boney K."/>
            <person name="Hale W."/>
            <person name="Jakkamsetti A."/>
            <person name="Pham P."/>
            <person name="Ruth R."/>
            <person name="San Lucas F."/>
            <person name="Warren J."/>
            <person name="Zhang J."/>
            <person name="Zhao Z."/>
            <person name="Zhou C."/>
            <person name="Zhu D."/>
            <person name="Lee S."/>
            <person name="Bess C."/>
            <person name="Blankenburg K."/>
            <person name="Forbes L."/>
            <person name="Fu Q."/>
            <person name="Gubbala S."/>
            <person name="Hirani K."/>
            <person name="Jayaseelan J.C."/>
            <person name="Lara F."/>
            <person name="Munidasa M."/>
            <person name="Palculict T."/>
            <person name="Patil S."/>
            <person name="Pu L.-L."/>
            <person name="Saada N."/>
            <person name="Tang L."/>
            <person name="Weissenberger G."/>
            <person name="Zhu Y."/>
            <person name="Hemphill L."/>
            <person name="Shang Y."/>
            <person name="Youmans B."/>
            <person name="Ayvaz T."/>
            <person name="Ross M."/>
            <person name="Santibanez J."/>
            <person name="Aqrawi P."/>
            <person name="Gross S."/>
            <person name="Joshi V."/>
            <person name="Fowler G."/>
            <person name="Nazareth L."/>
            <person name="Reid J."/>
            <person name="Worley K."/>
            <person name="Petrosino J."/>
            <person name="Highlander S."/>
            <person name="Gibbs R."/>
        </authorList>
    </citation>
    <scope>NUCLEOTIDE SEQUENCE [LARGE SCALE GENOMIC DNA]</scope>
    <source>
        <strain evidence="2 3">ATCC 12755</strain>
    </source>
</reference>